<proteinExistence type="predicted"/>
<keyword evidence="2" id="KW-1185">Reference proteome</keyword>
<organism evidence="1 2">
    <name type="scientific">Uabimicrobium amorphum</name>
    <dbReference type="NCBI Taxonomy" id="2596890"/>
    <lineage>
        <taxon>Bacteria</taxon>
        <taxon>Pseudomonadati</taxon>
        <taxon>Planctomycetota</taxon>
        <taxon>Candidatus Uabimicrobiia</taxon>
        <taxon>Candidatus Uabimicrobiales</taxon>
        <taxon>Candidatus Uabimicrobiaceae</taxon>
        <taxon>Candidatus Uabimicrobium</taxon>
    </lineage>
</organism>
<accession>A0A5S9IU74</accession>
<sequence>MKRYIIVFLLLSTVVFTQNEDIISVESRGRGNTKTGAIAKAWKTAMKKYLKQELASNYTQYQVEVNSFVQSHWQDYIVGKPFSPKIVTPYKRRSIIINATFRSTIKEHLEDYLYPLRKLQKMLFFVSLTSESEKDVDKGINFIKRTLNKQNLQVVLTQKTASIIIKLLFKTTGKFDSDLGVKAWKTDISVELIVYGSSYHYENYASQSPTPVYGGLTHRTAREKSILESTREITPKIIDKLRQLDLHKFYGKKMMTVHCSKDKKNPQDTLYKIALLECAKQNFSPQEFKKYQKKIRSFIRRKWQKYQINFRFEKETETFNATVRIKDRIFLHQLNKYIYQR</sequence>
<protein>
    <submittedName>
        <fullName evidence="1">Uncharacterized protein</fullName>
    </submittedName>
</protein>
<name>A0A5S9IU74_UABAM</name>
<dbReference type="KEGG" id="uam:UABAM_05643"/>
<dbReference type="EMBL" id="AP019860">
    <property type="protein sequence ID" value="BBM87240.1"/>
    <property type="molecule type" value="Genomic_DNA"/>
</dbReference>
<gene>
    <name evidence="1" type="ORF">UABAM_05643</name>
</gene>
<dbReference type="Proteomes" id="UP000326354">
    <property type="component" value="Chromosome"/>
</dbReference>
<dbReference type="RefSeq" id="WP_151971266.1">
    <property type="nucleotide sequence ID" value="NZ_AP019860.1"/>
</dbReference>
<reference evidence="1 2" key="1">
    <citation type="submission" date="2019-08" db="EMBL/GenBank/DDBJ databases">
        <title>Complete genome sequence of Candidatus Uab amorphum.</title>
        <authorList>
            <person name="Shiratori T."/>
            <person name="Suzuki S."/>
            <person name="Kakizawa Y."/>
            <person name="Ishida K."/>
        </authorList>
    </citation>
    <scope>NUCLEOTIDE SEQUENCE [LARGE SCALE GENOMIC DNA]</scope>
    <source>
        <strain evidence="1 2">SRT547</strain>
    </source>
</reference>
<evidence type="ECO:0000313" key="1">
    <source>
        <dbReference type="EMBL" id="BBM87240.1"/>
    </source>
</evidence>
<evidence type="ECO:0000313" key="2">
    <source>
        <dbReference type="Proteomes" id="UP000326354"/>
    </source>
</evidence>
<dbReference type="AlphaFoldDB" id="A0A5S9IU74"/>